<evidence type="ECO:0000313" key="3">
    <source>
        <dbReference type="Proteomes" id="UP000759537"/>
    </source>
</evidence>
<keyword evidence="3" id="KW-1185">Reference proteome</keyword>
<protein>
    <submittedName>
        <fullName evidence="2">Uncharacterized protein</fullName>
    </submittedName>
</protein>
<reference evidence="2" key="1">
    <citation type="submission" date="2019-10" db="EMBL/GenBank/DDBJ databases">
        <authorList>
            <consortium name="DOE Joint Genome Institute"/>
            <person name="Kuo A."/>
            <person name="Miyauchi S."/>
            <person name="Kiss E."/>
            <person name="Drula E."/>
            <person name="Kohler A."/>
            <person name="Sanchez-Garcia M."/>
            <person name="Andreopoulos B."/>
            <person name="Barry K.W."/>
            <person name="Bonito G."/>
            <person name="Buee M."/>
            <person name="Carver A."/>
            <person name="Chen C."/>
            <person name="Cichocki N."/>
            <person name="Clum A."/>
            <person name="Culley D."/>
            <person name="Crous P.W."/>
            <person name="Fauchery L."/>
            <person name="Girlanda M."/>
            <person name="Hayes R."/>
            <person name="Keri Z."/>
            <person name="LaButti K."/>
            <person name="Lipzen A."/>
            <person name="Lombard V."/>
            <person name="Magnuson J."/>
            <person name="Maillard F."/>
            <person name="Morin E."/>
            <person name="Murat C."/>
            <person name="Nolan M."/>
            <person name="Ohm R."/>
            <person name="Pangilinan J."/>
            <person name="Pereira M."/>
            <person name="Perotto S."/>
            <person name="Peter M."/>
            <person name="Riley R."/>
            <person name="Sitrit Y."/>
            <person name="Stielow B."/>
            <person name="Szollosi G."/>
            <person name="Zifcakova L."/>
            <person name="Stursova M."/>
            <person name="Spatafora J.W."/>
            <person name="Tedersoo L."/>
            <person name="Vaario L.-M."/>
            <person name="Yamada A."/>
            <person name="Yan M."/>
            <person name="Wang P."/>
            <person name="Xu J."/>
            <person name="Bruns T."/>
            <person name="Baldrian P."/>
            <person name="Vilgalys R."/>
            <person name="Henrissat B."/>
            <person name="Grigoriev I.V."/>
            <person name="Hibbett D."/>
            <person name="Nagy L.G."/>
            <person name="Martin F.M."/>
        </authorList>
    </citation>
    <scope>NUCLEOTIDE SEQUENCE</scope>
    <source>
        <strain evidence="2">Prilba</strain>
    </source>
</reference>
<feature type="region of interest" description="Disordered" evidence="1">
    <location>
        <begin position="251"/>
        <end position="317"/>
    </location>
</feature>
<name>A0A9P5N379_9AGAM</name>
<comment type="caution">
    <text evidence="2">The sequence shown here is derived from an EMBL/GenBank/DDBJ whole genome shotgun (WGS) entry which is preliminary data.</text>
</comment>
<organism evidence="2 3">
    <name type="scientific">Russula ochroleuca</name>
    <dbReference type="NCBI Taxonomy" id="152965"/>
    <lineage>
        <taxon>Eukaryota</taxon>
        <taxon>Fungi</taxon>
        <taxon>Dikarya</taxon>
        <taxon>Basidiomycota</taxon>
        <taxon>Agaricomycotina</taxon>
        <taxon>Agaricomycetes</taxon>
        <taxon>Russulales</taxon>
        <taxon>Russulaceae</taxon>
        <taxon>Russula</taxon>
    </lineage>
</organism>
<dbReference type="EMBL" id="WHVB01000003">
    <property type="protein sequence ID" value="KAF8485308.1"/>
    <property type="molecule type" value="Genomic_DNA"/>
</dbReference>
<gene>
    <name evidence="2" type="ORF">DFH94DRAFT_842921</name>
</gene>
<accession>A0A9P5N379</accession>
<evidence type="ECO:0000256" key="1">
    <source>
        <dbReference type="SAM" id="MobiDB-lite"/>
    </source>
</evidence>
<dbReference type="Proteomes" id="UP000759537">
    <property type="component" value="Unassembled WGS sequence"/>
</dbReference>
<feature type="compositionally biased region" description="Polar residues" evidence="1">
    <location>
        <begin position="256"/>
        <end position="274"/>
    </location>
</feature>
<sequence length="372" mass="40825">MAETLAASRLRARNTTISVDSVKERWLNLLKKFYHLSQDSSWTNSRPVLFAHYSPPLPSAFRCTSPTFRTLEEESSVESEGSVEGSSSLVSGLSDLIELKSSTRNMQSPVERTLLLHQVASYKINFLRNTFELRETNAPLVQSLLRHPAADNGPVLDCIESLASQEQCAPTLHPAALRDFDAIIDGPTIPPRSRRAPLRAMETTCALLGGAGPVSQSVLRIPDSYLAGSPYAWFFSRGSALSLLQRKPDEWRRQHATPSSSGSINAATLSPNENKNTRLKTRAVAVAPANNDEHRDENPEGDETRTSPPERGRRRKEHRALFDDAIGGRLCGAALEPAPVKSGTKNANLYVEVGKGPKVLIIIERLNLEPSS</sequence>
<feature type="compositionally biased region" description="Basic and acidic residues" evidence="1">
    <location>
        <begin position="291"/>
        <end position="311"/>
    </location>
</feature>
<dbReference type="OrthoDB" id="392571at2759"/>
<proteinExistence type="predicted"/>
<dbReference type="AlphaFoldDB" id="A0A9P5N379"/>
<evidence type="ECO:0000313" key="2">
    <source>
        <dbReference type="EMBL" id="KAF8485308.1"/>
    </source>
</evidence>
<reference evidence="2" key="2">
    <citation type="journal article" date="2020" name="Nat. Commun.">
        <title>Large-scale genome sequencing of mycorrhizal fungi provides insights into the early evolution of symbiotic traits.</title>
        <authorList>
            <person name="Miyauchi S."/>
            <person name="Kiss E."/>
            <person name="Kuo A."/>
            <person name="Drula E."/>
            <person name="Kohler A."/>
            <person name="Sanchez-Garcia M."/>
            <person name="Morin E."/>
            <person name="Andreopoulos B."/>
            <person name="Barry K.W."/>
            <person name="Bonito G."/>
            <person name="Buee M."/>
            <person name="Carver A."/>
            <person name="Chen C."/>
            <person name="Cichocki N."/>
            <person name="Clum A."/>
            <person name="Culley D."/>
            <person name="Crous P.W."/>
            <person name="Fauchery L."/>
            <person name="Girlanda M."/>
            <person name="Hayes R.D."/>
            <person name="Keri Z."/>
            <person name="LaButti K."/>
            <person name="Lipzen A."/>
            <person name="Lombard V."/>
            <person name="Magnuson J."/>
            <person name="Maillard F."/>
            <person name="Murat C."/>
            <person name="Nolan M."/>
            <person name="Ohm R.A."/>
            <person name="Pangilinan J."/>
            <person name="Pereira M.F."/>
            <person name="Perotto S."/>
            <person name="Peter M."/>
            <person name="Pfister S."/>
            <person name="Riley R."/>
            <person name="Sitrit Y."/>
            <person name="Stielow J.B."/>
            <person name="Szollosi G."/>
            <person name="Zifcakova L."/>
            <person name="Stursova M."/>
            <person name="Spatafora J.W."/>
            <person name="Tedersoo L."/>
            <person name="Vaario L.M."/>
            <person name="Yamada A."/>
            <person name="Yan M."/>
            <person name="Wang P."/>
            <person name="Xu J."/>
            <person name="Bruns T."/>
            <person name="Baldrian P."/>
            <person name="Vilgalys R."/>
            <person name="Dunand C."/>
            <person name="Henrissat B."/>
            <person name="Grigoriev I.V."/>
            <person name="Hibbett D."/>
            <person name="Nagy L.G."/>
            <person name="Martin F.M."/>
        </authorList>
    </citation>
    <scope>NUCLEOTIDE SEQUENCE</scope>
    <source>
        <strain evidence="2">Prilba</strain>
    </source>
</reference>